<comment type="caution">
    <text evidence="1">The sequence shown here is derived from an EMBL/GenBank/DDBJ whole genome shotgun (WGS) entry which is preliminary data.</text>
</comment>
<name>A0A425Y494_9BACT</name>
<accession>A0A425Y494</accession>
<dbReference type="AlphaFoldDB" id="A0A425Y494"/>
<evidence type="ECO:0000313" key="1">
    <source>
        <dbReference type="EMBL" id="RRG23017.1"/>
    </source>
</evidence>
<dbReference type="EMBL" id="QQWG01000004">
    <property type="protein sequence ID" value="RRG23017.1"/>
    <property type="molecule type" value="Genomic_DNA"/>
</dbReference>
<reference evidence="1 2" key="1">
    <citation type="submission" date="2018-07" db="EMBL/GenBank/DDBJ databases">
        <title>Draft genome sequence of Ancylomarina sp. M1P.</title>
        <authorList>
            <person name="Yadav S."/>
            <person name="Villanueva L."/>
            <person name="Damste J.S.S."/>
        </authorList>
    </citation>
    <scope>NUCLEOTIDE SEQUENCE [LARGE SCALE GENOMIC DNA]</scope>
    <source>
        <strain evidence="1 2">M1P</strain>
    </source>
</reference>
<organism evidence="1 2">
    <name type="scientific">Ancylomarina euxinus</name>
    <dbReference type="NCBI Taxonomy" id="2283627"/>
    <lineage>
        <taxon>Bacteria</taxon>
        <taxon>Pseudomonadati</taxon>
        <taxon>Bacteroidota</taxon>
        <taxon>Bacteroidia</taxon>
        <taxon>Marinilabiliales</taxon>
        <taxon>Marinifilaceae</taxon>
        <taxon>Ancylomarina</taxon>
    </lineage>
</organism>
<dbReference type="Proteomes" id="UP000285794">
    <property type="component" value="Unassembled WGS sequence"/>
</dbReference>
<dbReference type="RefSeq" id="WP_125030017.1">
    <property type="nucleotide sequence ID" value="NZ_JAPXVP010000004.1"/>
</dbReference>
<evidence type="ECO:0000313" key="2">
    <source>
        <dbReference type="Proteomes" id="UP000285794"/>
    </source>
</evidence>
<gene>
    <name evidence="1" type="ORF">DWB61_06150</name>
</gene>
<protein>
    <submittedName>
        <fullName evidence="1">Uncharacterized protein</fullName>
    </submittedName>
</protein>
<keyword evidence="2" id="KW-1185">Reference proteome</keyword>
<sequence>MSKQNNRSIPEFEGYSPIEMHNLLHFTFEPDSPISIQKLTKEEYLNIPILNQVKYFLNLVRESGEIKLTSKGFLPTKIVHEIYNEGFIEEYQFSSGISKLYKESDSLTINLTRLLVELAGLTKKRNGKLSLTKAGGKIASDNQKLFELVFKTMTQKFSWAYYDNYEDEQLGQLGYGFSLLLISKYGMQKRLDSFYAEKYLKAFPQFLESITPTYGTVENYAGNCYSIRMFERFLCYFGLVKIEKKGKILDREIFITKTELFDKLIKVRPHNKN</sequence>
<proteinExistence type="predicted"/>
<dbReference type="OrthoDB" id="9816539at2"/>